<dbReference type="Pfam" id="PF05970">
    <property type="entry name" value="PIF1"/>
    <property type="match status" value="1"/>
</dbReference>
<accession>A0A0A2F189</accession>
<dbReference type="Gene3D" id="2.30.30.940">
    <property type="match status" value="1"/>
</dbReference>
<dbReference type="CDD" id="cd18809">
    <property type="entry name" value="SF1_C_RecD"/>
    <property type="match status" value="1"/>
</dbReference>
<keyword evidence="4" id="KW-0347">Helicase</keyword>
<dbReference type="eggNOG" id="COG0507">
    <property type="taxonomic scope" value="Bacteria"/>
</dbReference>
<feature type="compositionally biased region" description="Basic residues" evidence="1">
    <location>
        <begin position="635"/>
        <end position="648"/>
    </location>
</feature>
<dbReference type="GO" id="GO:0006281">
    <property type="term" value="P:DNA repair"/>
    <property type="evidence" value="ECO:0007669"/>
    <property type="project" value="InterPro"/>
</dbReference>
<dbReference type="OrthoDB" id="9763659at2"/>
<dbReference type="SUPFAM" id="SSF52540">
    <property type="entry name" value="P-loop containing nucleoside triphosphate hydrolases"/>
    <property type="match status" value="2"/>
</dbReference>
<proteinExistence type="predicted"/>
<keyword evidence="4" id="KW-0547">Nucleotide-binding</keyword>
<feature type="domain" description="DNA helicase Pif1-like DEAD-box helicase" evidence="2">
    <location>
        <begin position="12"/>
        <end position="170"/>
    </location>
</feature>
<dbReference type="Proteomes" id="UP000030130">
    <property type="component" value="Unassembled WGS sequence"/>
</dbReference>
<sequence>MNTKEYVLDFINRTNCNLFLTGNAGTGKTTLLRHIVQHTFKNCIVAAPTGIAALNAGGVTLHSLLQLPPGTFIPYGLPPESTMGVNILTPTSFWKQTRMHASKRKLLRNMELLIIDEVSMLRADTLDLIDFVLRRMRSNPRPFGGVQVLFIGDLMQLPPVVKPHEWELMSAIYQGVFFFHSMVVRQHPPVFLELETIYRQTDTRFMSLLNNLRHNRLPADDLAYLKDHVNPTFDSTCHEGYITLTTHNHKADQINRRALEALPAPSQTYKATIKGDFPEHLYPLEPTMTLKEGARVMFVRNDTHHPRRYYNGKIAVVHSLSASSVVVRTDGGELIEVEPHEWTNVRYSVNPETNAPEQEVIGSFRLFPLRAAWAITVHKSQGLTFEHAAIDLEGVFVPGQAYVALSRMTGPEGMVLLSPPDLRGLETPQELVEYAQTKPDEKGLRTSLQENSLAYWKQQSDEAFDWQSLMNIWHKHSLSYREESELSSKSHYSDRAAEQSAKIDAITEVAGRFRRQLTGLWGQSPLDFATVKERIDKAVDYFLPQLSAIARELSSTIQEVGMLKKAKQFAKELLELQDNLHTAVYRLLRLRAVFGALSAGQSLSRQELRTEELMTEWVHSISPKDEALPTAAGNRKSKEKKTKEKKKTTHETTLELLLAGMSIEEVATERKLSPSTIEGHVALLIEKGRLAPDAYIDAGIISELRPYFTNPSRIFELKSLYERLNGQYSYTLLRLYRAYFILMDAKEKGSRAREKAIEQAL</sequence>
<dbReference type="RefSeq" id="WP_039422116.1">
    <property type="nucleotide sequence ID" value="NZ_JRAI01000082.1"/>
</dbReference>
<organism evidence="4 5">
    <name type="scientific">Porphyromonas gulae</name>
    <dbReference type="NCBI Taxonomy" id="111105"/>
    <lineage>
        <taxon>Bacteria</taxon>
        <taxon>Pseudomonadati</taxon>
        <taxon>Bacteroidota</taxon>
        <taxon>Bacteroidia</taxon>
        <taxon>Bacteroidales</taxon>
        <taxon>Porphyromonadaceae</taxon>
        <taxon>Porphyromonas</taxon>
    </lineage>
</organism>
<protein>
    <submittedName>
        <fullName evidence="4">Helicase</fullName>
    </submittedName>
</protein>
<evidence type="ECO:0000259" key="3">
    <source>
        <dbReference type="Pfam" id="PF14493"/>
    </source>
</evidence>
<evidence type="ECO:0000313" key="4">
    <source>
        <dbReference type="EMBL" id="KGN83785.1"/>
    </source>
</evidence>
<dbReference type="InterPro" id="IPR010285">
    <property type="entry name" value="DNA_helicase_pif1-like_DEAD"/>
</dbReference>
<keyword evidence="4" id="KW-0378">Hydrolase</keyword>
<dbReference type="InterPro" id="IPR027417">
    <property type="entry name" value="P-loop_NTPase"/>
</dbReference>
<evidence type="ECO:0000259" key="2">
    <source>
        <dbReference type="Pfam" id="PF05970"/>
    </source>
</evidence>
<dbReference type="Gene3D" id="3.40.50.300">
    <property type="entry name" value="P-loop containing nucleotide triphosphate hydrolases"/>
    <property type="match status" value="1"/>
</dbReference>
<evidence type="ECO:0000313" key="5">
    <source>
        <dbReference type="Proteomes" id="UP000030130"/>
    </source>
</evidence>
<gene>
    <name evidence="4" type="ORF">HR08_10005</name>
</gene>
<reference evidence="4 5" key="1">
    <citation type="submission" date="2014-08" db="EMBL/GenBank/DDBJ databases">
        <title>Porphyromonas gulae strain:COT-052_OH1451 Genome sequencing.</title>
        <authorList>
            <person name="Wallis C."/>
            <person name="Deusch O."/>
            <person name="O'Flynn C."/>
            <person name="Davis I."/>
            <person name="Jospin G."/>
            <person name="Darling A.E."/>
            <person name="Coil D.A."/>
            <person name="Alexiev A."/>
            <person name="Horsfall A."/>
            <person name="Kirkwood N."/>
            <person name="Harris S."/>
            <person name="Eisen J.A."/>
        </authorList>
    </citation>
    <scope>NUCLEOTIDE SEQUENCE [LARGE SCALE GENOMIC DNA]</scope>
    <source>
        <strain evidence="5">COT-052 OH1451</strain>
    </source>
</reference>
<dbReference type="GO" id="GO:0003678">
    <property type="term" value="F:DNA helicase activity"/>
    <property type="evidence" value="ECO:0007669"/>
    <property type="project" value="InterPro"/>
</dbReference>
<dbReference type="FunFam" id="3.40.50.300:FF:001498">
    <property type="entry name" value="ATP-dependent DNA helicase"/>
    <property type="match status" value="1"/>
</dbReference>
<dbReference type="InterPro" id="IPR029491">
    <property type="entry name" value="Helicase_HTH"/>
</dbReference>
<dbReference type="STRING" id="111105.HR09_02075"/>
<dbReference type="InterPro" id="IPR051055">
    <property type="entry name" value="PIF1_helicase"/>
</dbReference>
<feature type="domain" description="Helicase Helix-turn-helix" evidence="3">
    <location>
        <begin position="649"/>
        <end position="737"/>
    </location>
</feature>
<comment type="caution">
    <text evidence="4">The sequence shown here is derived from an EMBL/GenBank/DDBJ whole genome shotgun (WGS) entry which is preliminary data.</text>
</comment>
<keyword evidence="4" id="KW-0067">ATP-binding</keyword>
<name>A0A0A2F189_9PORP</name>
<dbReference type="GO" id="GO:0000723">
    <property type="term" value="P:telomere maintenance"/>
    <property type="evidence" value="ECO:0007669"/>
    <property type="project" value="InterPro"/>
</dbReference>
<feature type="region of interest" description="Disordered" evidence="1">
    <location>
        <begin position="627"/>
        <end position="649"/>
    </location>
</feature>
<dbReference type="Pfam" id="PF14493">
    <property type="entry name" value="HTH_40"/>
    <property type="match status" value="1"/>
</dbReference>
<dbReference type="EMBL" id="JRAI01000082">
    <property type="protein sequence ID" value="KGN83785.1"/>
    <property type="molecule type" value="Genomic_DNA"/>
</dbReference>
<dbReference type="AlphaFoldDB" id="A0A0A2F189"/>
<evidence type="ECO:0000256" key="1">
    <source>
        <dbReference type="SAM" id="MobiDB-lite"/>
    </source>
</evidence>
<dbReference type="PANTHER" id="PTHR47642">
    <property type="entry name" value="ATP-DEPENDENT DNA HELICASE"/>
    <property type="match status" value="1"/>
</dbReference>